<organism evidence="2 3">
    <name type="scientific">Aquincola tertiaricarbonis</name>
    <dbReference type="NCBI Taxonomy" id="391953"/>
    <lineage>
        <taxon>Bacteria</taxon>
        <taxon>Pseudomonadati</taxon>
        <taxon>Pseudomonadota</taxon>
        <taxon>Betaproteobacteria</taxon>
        <taxon>Burkholderiales</taxon>
        <taxon>Sphaerotilaceae</taxon>
        <taxon>Aquincola</taxon>
    </lineage>
</organism>
<protein>
    <submittedName>
        <fullName evidence="2">Uncharacterized protein</fullName>
    </submittedName>
</protein>
<sequence length="67" mass="7254">MTQLSYFLDAPAQAARSRPAEGTGPLRRMAATVGTWLLAIAAMALVLSADWMLYTALESSLHLCFPQ</sequence>
<dbReference type="EMBL" id="CP097635">
    <property type="protein sequence ID" value="URI06553.1"/>
    <property type="molecule type" value="Genomic_DNA"/>
</dbReference>
<reference evidence="2" key="1">
    <citation type="submission" date="2022-05" db="EMBL/GenBank/DDBJ databases">
        <title>An RpoN-dependent PEP-CTERM gene is involved in floc formation of an Aquincola tertiaricarbonis strain.</title>
        <authorList>
            <person name="Qiu D."/>
            <person name="Xia M."/>
        </authorList>
    </citation>
    <scope>NUCLEOTIDE SEQUENCE</scope>
    <source>
        <strain evidence="2">RN12</strain>
    </source>
</reference>
<name>A0ABY4S116_AQUTE</name>
<keyword evidence="3" id="KW-1185">Reference proteome</keyword>
<proteinExistence type="predicted"/>
<dbReference type="RefSeq" id="WP_250194815.1">
    <property type="nucleotide sequence ID" value="NZ_CP097635.1"/>
</dbReference>
<keyword evidence="1" id="KW-0812">Transmembrane</keyword>
<evidence type="ECO:0000313" key="3">
    <source>
        <dbReference type="Proteomes" id="UP001056201"/>
    </source>
</evidence>
<feature type="transmembrane region" description="Helical" evidence="1">
    <location>
        <begin position="36"/>
        <end position="57"/>
    </location>
</feature>
<dbReference type="Proteomes" id="UP001056201">
    <property type="component" value="Chromosome 1"/>
</dbReference>
<evidence type="ECO:0000313" key="2">
    <source>
        <dbReference type="EMBL" id="URI06553.1"/>
    </source>
</evidence>
<keyword evidence="1" id="KW-1133">Transmembrane helix</keyword>
<accession>A0ABY4S116</accession>
<gene>
    <name evidence="2" type="ORF">MW290_11635</name>
</gene>
<evidence type="ECO:0000256" key="1">
    <source>
        <dbReference type="SAM" id="Phobius"/>
    </source>
</evidence>
<keyword evidence="1" id="KW-0472">Membrane</keyword>